<dbReference type="HOGENOM" id="CLU_2555456_0_0_10"/>
<sequence length="82" mass="9810">MAMKNGKHHLPCLYRVERKRRRKSTRVWDKTQLLCQLPLSASWRDSHFFNCPVLFKRHGFLSPTRQLTIPSFVFSLFRKCAC</sequence>
<name>A0A069QM51_HOYLO</name>
<reference evidence="1 2" key="1">
    <citation type="submission" date="2013-08" db="EMBL/GenBank/DDBJ databases">
        <authorList>
            <person name="Weinstock G."/>
            <person name="Sodergren E."/>
            <person name="Wylie T."/>
            <person name="Fulton L."/>
            <person name="Fulton R."/>
            <person name="Fronick C."/>
            <person name="O'Laughlin M."/>
            <person name="Godfrey J."/>
            <person name="Miner T."/>
            <person name="Herter B."/>
            <person name="Appelbaum E."/>
            <person name="Cordes M."/>
            <person name="Lek S."/>
            <person name="Wollam A."/>
            <person name="Pepin K.H."/>
            <person name="Palsikar V.B."/>
            <person name="Mitreva M."/>
            <person name="Wilson R.K."/>
        </authorList>
    </citation>
    <scope>NUCLEOTIDE SEQUENCE [LARGE SCALE GENOMIC DNA]</scope>
    <source>
        <strain evidence="1 2">ATCC 15930</strain>
    </source>
</reference>
<evidence type="ECO:0000313" key="1">
    <source>
        <dbReference type="EMBL" id="KDR50921.1"/>
    </source>
</evidence>
<dbReference type="PATRIC" id="fig|1122985.7.peg.3116"/>
<gene>
    <name evidence="1" type="ORF">HMPREF1991_03013</name>
</gene>
<evidence type="ECO:0000313" key="2">
    <source>
        <dbReference type="Proteomes" id="UP000027442"/>
    </source>
</evidence>
<dbReference type="AlphaFoldDB" id="A0A069QM51"/>
<keyword evidence="2" id="KW-1185">Reference proteome</keyword>
<proteinExistence type="predicted"/>
<organism evidence="1 2">
    <name type="scientific">Hoylesella loescheii DSM 19665 = JCM 12249 = ATCC 15930</name>
    <dbReference type="NCBI Taxonomy" id="1122985"/>
    <lineage>
        <taxon>Bacteria</taxon>
        <taxon>Pseudomonadati</taxon>
        <taxon>Bacteroidota</taxon>
        <taxon>Bacteroidia</taxon>
        <taxon>Bacteroidales</taxon>
        <taxon>Prevotellaceae</taxon>
        <taxon>Hoylesella</taxon>
    </lineage>
</organism>
<comment type="caution">
    <text evidence="1">The sequence shown here is derived from an EMBL/GenBank/DDBJ whole genome shotgun (WGS) entry which is preliminary data.</text>
</comment>
<protein>
    <submittedName>
        <fullName evidence="1">Uncharacterized protein</fullName>
    </submittedName>
</protein>
<dbReference type="Proteomes" id="UP000027442">
    <property type="component" value="Unassembled WGS sequence"/>
</dbReference>
<dbReference type="EMBL" id="JNGW01000131">
    <property type="protein sequence ID" value="KDR50921.1"/>
    <property type="molecule type" value="Genomic_DNA"/>
</dbReference>
<accession>A0A069QM51</accession>